<sequence>MSVPCRTRARPQRGPTPELRRPRRRLRRRVRRGVWPYGAPARAPPRWCAATRSARTAPSSGRPTATPPTANRSPPSTPACGDPEARTTAPTTGGPHRVRLRVQVRRRPRESGIAAQRQSTSLWADAQVKGILAFGRTIEVENLSASCASTGTGIRSEVRMGRNHFGNSVAGEGVIPAPERITFDGGSAVVNEQQVRASDGTLTVNALHITMNSGPSFILGSVTCTRLA</sequence>
<reference evidence="3" key="1">
    <citation type="journal article" date="2019" name="Int. J. Syst. Evol. Microbiol.">
        <title>The Global Catalogue of Microorganisms (GCM) 10K type strain sequencing project: providing services to taxonomists for standard genome sequencing and annotation.</title>
        <authorList>
            <consortium name="The Broad Institute Genomics Platform"/>
            <consortium name="The Broad Institute Genome Sequencing Center for Infectious Disease"/>
            <person name="Wu L."/>
            <person name="Ma J."/>
        </authorList>
    </citation>
    <scope>NUCLEOTIDE SEQUENCE [LARGE SCALE GENOMIC DNA]</scope>
    <source>
        <strain evidence="3">TBRC 7912</strain>
    </source>
</reference>
<accession>A0ABV8F6J2</accession>
<organism evidence="2 3">
    <name type="scientific">Streptosporangium jomthongense</name>
    <dbReference type="NCBI Taxonomy" id="1193683"/>
    <lineage>
        <taxon>Bacteria</taxon>
        <taxon>Bacillati</taxon>
        <taxon>Actinomycetota</taxon>
        <taxon>Actinomycetes</taxon>
        <taxon>Streptosporangiales</taxon>
        <taxon>Streptosporangiaceae</taxon>
        <taxon>Streptosporangium</taxon>
    </lineage>
</organism>
<dbReference type="Proteomes" id="UP001595698">
    <property type="component" value="Unassembled WGS sequence"/>
</dbReference>
<evidence type="ECO:0000313" key="3">
    <source>
        <dbReference type="Proteomes" id="UP001595698"/>
    </source>
</evidence>
<proteinExistence type="predicted"/>
<comment type="caution">
    <text evidence="2">The sequence shown here is derived from an EMBL/GenBank/DDBJ whole genome shotgun (WGS) entry which is preliminary data.</text>
</comment>
<feature type="compositionally biased region" description="Basic residues" evidence="1">
    <location>
        <begin position="21"/>
        <end position="32"/>
    </location>
</feature>
<gene>
    <name evidence="2" type="ORF">ACFOYY_22380</name>
</gene>
<feature type="region of interest" description="Disordered" evidence="1">
    <location>
        <begin position="1"/>
        <end position="97"/>
    </location>
</feature>
<feature type="compositionally biased region" description="Low complexity" evidence="1">
    <location>
        <begin position="39"/>
        <end position="63"/>
    </location>
</feature>
<protein>
    <submittedName>
        <fullName evidence="2">Choice-of-anchor P family protein</fullName>
    </submittedName>
</protein>
<dbReference type="RefSeq" id="WP_386191606.1">
    <property type="nucleotide sequence ID" value="NZ_JBHSBC010000021.1"/>
</dbReference>
<name>A0ABV8F6J2_9ACTN</name>
<dbReference type="NCBIfam" id="NF040603">
    <property type="entry name" value="choice_anch_P"/>
    <property type="match status" value="1"/>
</dbReference>
<evidence type="ECO:0000313" key="2">
    <source>
        <dbReference type="EMBL" id="MFC3982898.1"/>
    </source>
</evidence>
<dbReference type="EMBL" id="JBHSBC010000021">
    <property type="protein sequence ID" value="MFC3982898.1"/>
    <property type="molecule type" value="Genomic_DNA"/>
</dbReference>
<evidence type="ECO:0000256" key="1">
    <source>
        <dbReference type="SAM" id="MobiDB-lite"/>
    </source>
</evidence>
<keyword evidence="3" id="KW-1185">Reference proteome</keyword>